<dbReference type="RefSeq" id="XP_051442089.1">
    <property type="nucleotide sequence ID" value="XM_051591061.1"/>
</dbReference>
<reference evidence="2" key="1">
    <citation type="submission" date="2021-06" db="EMBL/GenBank/DDBJ databases">
        <authorList>
            <consortium name="DOE Joint Genome Institute"/>
            <person name="Mondo S.J."/>
            <person name="Amses K.R."/>
            <person name="Simmons D.R."/>
            <person name="Longcore J.E."/>
            <person name="Seto K."/>
            <person name="Alves G.H."/>
            <person name="Bonds A.E."/>
            <person name="Quandt C.A."/>
            <person name="Davis W.J."/>
            <person name="Chang Y."/>
            <person name="Letcher P.M."/>
            <person name="Powell M.J."/>
            <person name="Kuo A."/>
            <person name="Labutti K."/>
            <person name="Pangilinan J."/>
            <person name="Andreopoulos W."/>
            <person name="Tritt A."/>
            <person name="Riley R."/>
            <person name="Hundley H."/>
            <person name="Johnson J."/>
            <person name="Lipzen A."/>
            <person name="Barry K."/>
            <person name="Berbee M.L."/>
            <person name="Buchler N.E."/>
            <person name="Grigoriev I.V."/>
            <person name="Spatafora J.W."/>
            <person name="Stajich J.E."/>
            <person name="James T.Y."/>
        </authorList>
    </citation>
    <scope>NUCLEOTIDE SEQUENCE</scope>
    <source>
        <strain evidence="2">AG</strain>
    </source>
</reference>
<reference evidence="2" key="2">
    <citation type="journal article" date="2022" name="Proc. Natl. Acad. Sci. U.S.A.">
        <title>Diploid-dominant life cycles characterize the early evolution of Fungi.</title>
        <authorList>
            <person name="Amses K.R."/>
            <person name="Simmons D.R."/>
            <person name="Longcore J.E."/>
            <person name="Mondo S.J."/>
            <person name="Seto K."/>
            <person name="Jeronimo G.H."/>
            <person name="Bonds A.E."/>
            <person name="Quandt C.A."/>
            <person name="Davis W.J."/>
            <person name="Chang Y."/>
            <person name="Federici B.A."/>
            <person name="Kuo A."/>
            <person name="LaButti K."/>
            <person name="Pangilinan J."/>
            <person name="Andreopoulos W."/>
            <person name="Tritt A."/>
            <person name="Riley R."/>
            <person name="Hundley H."/>
            <person name="Johnson J."/>
            <person name="Lipzen A."/>
            <person name="Barry K."/>
            <person name="Lang B.F."/>
            <person name="Cuomo C.A."/>
            <person name="Buchler N.E."/>
            <person name="Grigoriev I.V."/>
            <person name="Spatafora J.W."/>
            <person name="Stajich J.E."/>
            <person name="James T.Y."/>
        </authorList>
    </citation>
    <scope>NUCLEOTIDE SEQUENCE</scope>
    <source>
        <strain evidence="2">AG</strain>
    </source>
</reference>
<dbReference type="AlphaFoldDB" id="A0AAD5E651"/>
<gene>
    <name evidence="2" type="ORF">K450DRAFT_253586</name>
</gene>
<proteinExistence type="predicted"/>
<protein>
    <submittedName>
        <fullName evidence="2">Uncharacterized protein</fullName>
    </submittedName>
</protein>
<evidence type="ECO:0000256" key="1">
    <source>
        <dbReference type="SAM" id="MobiDB-lite"/>
    </source>
</evidence>
<evidence type="ECO:0000313" key="2">
    <source>
        <dbReference type="EMBL" id="KAI8577085.1"/>
    </source>
</evidence>
<dbReference type="Proteomes" id="UP001206595">
    <property type="component" value="Unassembled WGS sequence"/>
</dbReference>
<evidence type="ECO:0000313" key="3">
    <source>
        <dbReference type="Proteomes" id="UP001206595"/>
    </source>
</evidence>
<comment type="caution">
    <text evidence="2">The sequence shown here is derived from an EMBL/GenBank/DDBJ whole genome shotgun (WGS) entry which is preliminary data.</text>
</comment>
<dbReference type="GeneID" id="75916404"/>
<feature type="region of interest" description="Disordered" evidence="1">
    <location>
        <begin position="644"/>
        <end position="674"/>
    </location>
</feature>
<name>A0AAD5E651_UMBRA</name>
<dbReference type="EMBL" id="MU620945">
    <property type="protein sequence ID" value="KAI8577085.1"/>
    <property type="molecule type" value="Genomic_DNA"/>
</dbReference>
<keyword evidence="3" id="KW-1185">Reference proteome</keyword>
<sequence length="794" mass="89201">MSAANNIILIDFHRSLNDTIHAGHGATSVWKNLSQSVLRYYAASLATKRVESRPSIQLVSNEGRNKLNNHEGGGGRNPLEAMRTTLSSMSCPNVYSIQDRLPSAIEQLIIEIADQDDEEVHAKIMFFVLAKRNDEKGFEFYDEKDEIPSPKLDIRAVLYKVMRSIRTSNIANINFELIRLFPGNAPNDLTEQSEEKLLPNLSVSAINLSISDGTLDQALRDRSVKSFDLSNLDITFNGSDASSSMESTGAARFLFAHQNEHLDDESWGNSIQLDHVMTVRKHGLDLPLCRCLHPVVTDDIGFETSSLYSSLSDKSTILLHDRKEGSKAYYYTHALTQYGTSAFLLCFNRTPDKEFEQAKEQALELVEVKVEGWSNPSRMDKKASQTNFLFSKEMLVSNNIDSLNDIKSLVNINPNRYDMPPADFAILPGSHKAKTTERIERSSRWWLSMADSFSREMVSHHEVSPLQNYGDAFKVEKNLNGDILKQIRQELVSPGTTSKFPKGALDLVFAQLTAAASRGEHGQLFTKQLTNHDVRDLAKKIIVGLDIACKRFANAADGASELCVQIKKYIKDYQGTVYASRKEDIDTKTKDEAGSVDTAWTQINKYQNMTLREKEEATAPDSPMDIKTKGEPLPFAHQLPIGVTASRGRGRDSPRGRGGGTAFNPNFRGKRGGNDKYQVEAESAIPQYPDVRVAKPWLKVRRPDGRQAELSQKRKDEQLGDSTSLLWTYWKAEERRQFGSDASKSDGMIWVTDKRAQARKRVRKEFDGRLLDESSSTGRRQVDHIDIVNILPLE</sequence>
<organism evidence="2 3">
    <name type="scientific">Umbelopsis ramanniana AG</name>
    <dbReference type="NCBI Taxonomy" id="1314678"/>
    <lineage>
        <taxon>Eukaryota</taxon>
        <taxon>Fungi</taxon>
        <taxon>Fungi incertae sedis</taxon>
        <taxon>Mucoromycota</taxon>
        <taxon>Mucoromycotina</taxon>
        <taxon>Umbelopsidomycetes</taxon>
        <taxon>Umbelopsidales</taxon>
        <taxon>Umbelopsidaceae</taxon>
        <taxon>Umbelopsis</taxon>
    </lineage>
</organism>
<accession>A0AAD5E651</accession>